<accession>A0A8S1QDJ6</accession>
<protein>
    <submittedName>
        <fullName evidence="1">Uncharacterized protein</fullName>
    </submittedName>
</protein>
<organism evidence="1 2">
    <name type="scientific">Paramecium primaurelia</name>
    <dbReference type="NCBI Taxonomy" id="5886"/>
    <lineage>
        <taxon>Eukaryota</taxon>
        <taxon>Sar</taxon>
        <taxon>Alveolata</taxon>
        <taxon>Ciliophora</taxon>
        <taxon>Intramacronucleata</taxon>
        <taxon>Oligohymenophorea</taxon>
        <taxon>Peniculida</taxon>
        <taxon>Parameciidae</taxon>
        <taxon>Paramecium</taxon>
    </lineage>
</organism>
<comment type="caution">
    <text evidence="1">The sequence shown here is derived from an EMBL/GenBank/DDBJ whole genome shotgun (WGS) entry which is preliminary data.</text>
</comment>
<evidence type="ECO:0000313" key="1">
    <source>
        <dbReference type="EMBL" id="CAD8113792.1"/>
    </source>
</evidence>
<name>A0A8S1QDJ6_PARPR</name>
<proteinExistence type="predicted"/>
<dbReference type="AlphaFoldDB" id="A0A8S1QDJ6"/>
<evidence type="ECO:0000313" key="2">
    <source>
        <dbReference type="Proteomes" id="UP000688137"/>
    </source>
</evidence>
<dbReference type="Proteomes" id="UP000688137">
    <property type="component" value="Unassembled WGS sequence"/>
</dbReference>
<keyword evidence="2" id="KW-1185">Reference proteome</keyword>
<dbReference type="EMBL" id="CAJJDM010000161">
    <property type="protein sequence ID" value="CAD8113792.1"/>
    <property type="molecule type" value="Genomic_DNA"/>
</dbReference>
<reference evidence="1" key="1">
    <citation type="submission" date="2021-01" db="EMBL/GenBank/DDBJ databases">
        <authorList>
            <consortium name="Genoscope - CEA"/>
            <person name="William W."/>
        </authorList>
    </citation>
    <scope>NUCLEOTIDE SEQUENCE</scope>
</reference>
<gene>
    <name evidence="1" type="ORF">PPRIM_AZ9-3.1.T1560110</name>
</gene>
<sequence length="101" mass="12028">MIVYNNQANYKIALLYTNKAIHSNPLNADTFTKKKYFFLSNSNSRQRLTQEKKRLVGLDSKNSFSYITLTKVTVFIYGYESYLMKLRIKNMHLQIVIMHFY</sequence>